<comment type="catalytic activity">
    <reaction evidence="1">
        <text>a nucleoside 2',3'-cyclic phosphate + H2O = a nucleoside 2'-phosphate + H(+)</text>
        <dbReference type="Rhea" id="RHEA:14489"/>
        <dbReference type="ChEBI" id="CHEBI:15377"/>
        <dbReference type="ChEBI" id="CHEBI:15378"/>
        <dbReference type="ChEBI" id="CHEBI:66954"/>
        <dbReference type="ChEBI" id="CHEBI:78552"/>
        <dbReference type="EC" id="3.1.4.37"/>
    </reaction>
</comment>
<dbReference type="Proteomes" id="UP001445076">
    <property type="component" value="Unassembled WGS sequence"/>
</dbReference>
<evidence type="ECO:0000256" key="12">
    <source>
        <dbReference type="ARBA" id="ARBA00023136"/>
    </source>
</evidence>
<protein>
    <recommendedName>
        <fullName evidence="7">2',3'-cyclic-nucleotide 3'-phosphodiesterase</fullName>
        <ecNumber evidence="6">3.1.4.37</ecNumber>
    </recommendedName>
</protein>
<dbReference type="Gene3D" id="3.40.50.300">
    <property type="entry name" value="P-loop containing nucleotide triphosphate hydrolases"/>
    <property type="match status" value="1"/>
</dbReference>
<dbReference type="GO" id="GO:0003723">
    <property type="term" value="F:RNA binding"/>
    <property type="evidence" value="ECO:0007669"/>
    <property type="project" value="UniProtKB-KW"/>
</dbReference>
<evidence type="ECO:0000313" key="18">
    <source>
        <dbReference type="Proteomes" id="UP001445076"/>
    </source>
</evidence>
<proteinExistence type="inferred from homology"/>
<evidence type="ECO:0000313" key="17">
    <source>
        <dbReference type="EMBL" id="KAK8752534.1"/>
    </source>
</evidence>
<evidence type="ECO:0000256" key="11">
    <source>
        <dbReference type="ARBA" id="ARBA00022884"/>
    </source>
</evidence>
<accession>A0AAW0YRC5</accession>
<dbReference type="InterPro" id="IPR008431">
    <property type="entry name" value="CNPase"/>
</dbReference>
<dbReference type="InterPro" id="IPR009097">
    <property type="entry name" value="Cyclic_Pdiesterase"/>
</dbReference>
<evidence type="ECO:0000256" key="4">
    <source>
        <dbReference type="ARBA" id="ARBA00008662"/>
    </source>
</evidence>
<comment type="subcellular location">
    <subcellularLocation>
        <location evidence="2">Melanosome</location>
    </subcellularLocation>
    <subcellularLocation>
        <location evidence="3">Membrane</location>
        <topology evidence="3">Lipid-anchor</topology>
    </subcellularLocation>
</comment>
<keyword evidence="14" id="KW-0636">Prenylation</keyword>
<feature type="domain" description="Cyclic nucleotide phosphodiesterase catalytic" evidence="16">
    <location>
        <begin position="231"/>
        <end position="374"/>
    </location>
</feature>
<comment type="caution">
    <text evidence="17">The sequence shown here is derived from an EMBL/GenBank/DDBJ whole genome shotgun (WGS) entry which is preliminary data.</text>
</comment>
<keyword evidence="18" id="KW-1185">Reference proteome</keyword>
<gene>
    <name evidence="17" type="ORF">OTU49_006029</name>
</gene>
<dbReference type="Pfam" id="PF13671">
    <property type="entry name" value="AAA_33"/>
    <property type="match status" value="1"/>
</dbReference>
<keyword evidence="12" id="KW-0472">Membrane</keyword>
<comment type="function">
    <text evidence="15">Catalyzes the formation of 2'-nucleotide products from 2',3'-cyclic substrates. May participate in RNA metabolism in the myelinating cell, CNP is the third most abundant protein in central nervous system myelin.</text>
</comment>
<evidence type="ECO:0000256" key="9">
    <source>
        <dbReference type="ARBA" id="ARBA00022553"/>
    </source>
</evidence>
<evidence type="ECO:0000256" key="8">
    <source>
        <dbReference type="ARBA" id="ARBA00022481"/>
    </source>
</evidence>
<dbReference type="GO" id="GO:0009214">
    <property type="term" value="P:cyclic nucleotide catabolic process"/>
    <property type="evidence" value="ECO:0007669"/>
    <property type="project" value="InterPro"/>
</dbReference>
<dbReference type="InterPro" id="IPR027417">
    <property type="entry name" value="P-loop_NTPase"/>
</dbReference>
<name>A0AAW0YRC5_CHEQU</name>
<keyword evidence="8" id="KW-0488">Methylation</keyword>
<dbReference type="PANTHER" id="PTHR10156:SF0">
    <property type="entry name" value="2',3'-CYCLIC-NUCLEOTIDE 3'-PHOSPHODIESTERASE"/>
    <property type="match status" value="1"/>
</dbReference>
<comment type="subunit">
    <text evidence="5">Exists as monomers and homodimers.</text>
</comment>
<keyword evidence="9" id="KW-0597">Phosphoprotein</keyword>
<evidence type="ECO:0000256" key="7">
    <source>
        <dbReference type="ARBA" id="ARBA00014478"/>
    </source>
</evidence>
<dbReference type="PANTHER" id="PTHR10156">
    <property type="entry name" value="2',3'-CYCLIC-NUCLEOTIDE 3'-PHOSPHODIESTERASE"/>
    <property type="match status" value="1"/>
</dbReference>
<dbReference type="SUPFAM" id="SSF52540">
    <property type="entry name" value="P-loop containing nucleoside triphosphate hydrolases"/>
    <property type="match status" value="1"/>
</dbReference>
<evidence type="ECO:0000256" key="1">
    <source>
        <dbReference type="ARBA" id="ARBA00000610"/>
    </source>
</evidence>
<evidence type="ECO:0000259" key="16">
    <source>
        <dbReference type="Pfam" id="PF05881"/>
    </source>
</evidence>
<evidence type="ECO:0000256" key="2">
    <source>
        <dbReference type="ARBA" id="ARBA00004223"/>
    </source>
</evidence>
<evidence type="ECO:0000256" key="13">
    <source>
        <dbReference type="ARBA" id="ARBA00023288"/>
    </source>
</evidence>
<feature type="domain" description="Cyclic nucleotide phosphodiesterase catalytic" evidence="16">
    <location>
        <begin position="435"/>
        <end position="520"/>
    </location>
</feature>
<keyword evidence="10" id="KW-0378">Hydrolase</keyword>
<keyword evidence="13" id="KW-0449">Lipoprotein</keyword>
<evidence type="ECO:0000256" key="10">
    <source>
        <dbReference type="ARBA" id="ARBA00022801"/>
    </source>
</evidence>
<comment type="similarity">
    <text evidence="4">Belongs to the 2H phosphoesterase superfamily. CNPase family.</text>
</comment>
<dbReference type="GO" id="GO:0005737">
    <property type="term" value="C:cytoplasm"/>
    <property type="evidence" value="ECO:0007669"/>
    <property type="project" value="TreeGrafter"/>
</dbReference>
<dbReference type="EC" id="3.1.4.37" evidence="6"/>
<dbReference type="SUPFAM" id="SSF55144">
    <property type="entry name" value="LigT-like"/>
    <property type="match status" value="1"/>
</dbReference>
<dbReference type="GO" id="GO:0004113">
    <property type="term" value="F:2',3'-cyclic-nucleotide 3'-phosphodiesterase activity"/>
    <property type="evidence" value="ECO:0007669"/>
    <property type="project" value="UniProtKB-EC"/>
</dbReference>
<dbReference type="Gene3D" id="3.90.1740.10">
    <property type="entry name" value="2',3'-cyclic nucleotide 3'-phosphodiesterase superfamily"/>
    <property type="match status" value="1"/>
</dbReference>
<evidence type="ECO:0000256" key="3">
    <source>
        <dbReference type="ARBA" id="ARBA00004635"/>
    </source>
</evidence>
<organism evidence="17 18">
    <name type="scientific">Cherax quadricarinatus</name>
    <name type="common">Australian red claw crayfish</name>
    <dbReference type="NCBI Taxonomy" id="27406"/>
    <lineage>
        <taxon>Eukaryota</taxon>
        <taxon>Metazoa</taxon>
        <taxon>Ecdysozoa</taxon>
        <taxon>Arthropoda</taxon>
        <taxon>Crustacea</taxon>
        <taxon>Multicrustacea</taxon>
        <taxon>Malacostraca</taxon>
        <taxon>Eumalacostraca</taxon>
        <taxon>Eucarida</taxon>
        <taxon>Decapoda</taxon>
        <taxon>Pleocyemata</taxon>
        <taxon>Astacidea</taxon>
        <taxon>Parastacoidea</taxon>
        <taxon>Parastacidae</taxon>
        <taxon>Cherax</taxon>
    </lineage>
</organism>
<dbReference type="GO" id="GO:0016020">
    <property type="term" value="C:membrane"/>
    <property type="evidence" value="ECO:0007669"/>
    <property type="project" value="UniProtKB-SubCell"/>
</dbReference>
<evidence type="ECO:0000256" key="6">
    <source>
        <dbReference type="ARBA" id="ARBA00012317"/>
    </source>
</evidence>
<evidence type="ECO:0000256" key="5">
    <source>
        <dbReference type="ARBA" id="ARBA00011781"/>
    </source>
</evidence>
<reference evidence="17 18" key="1">
    <citation type="journal article" date="2024" name="BMC Genomics">
        <title>Genome assembly of redclaw crayfish (Cherax quadricarinatus) provides insights into its immune adaptation and hypoxia tolerance.</title>
        <authorList>
            <person name="Liu Z."/>
            <person name="Zheng J."/>
            <person name="Li H."/>
            <person name="Fang K."/>
            <person name="Wang S."/>
            <person name="He J."/>
            <person name="Zhou D."/>
            <person name="Weng S."/>
            <person name="Chi M."/>
            <person name="Gu Z."/>
            <person name="He J."/>
            <person name="Li F."/>
            <person name="Wang M."/>
        </authorList>
    </citation>
    <scope>NUCLEOTIDE SEQUENCE [LARGE SCALE GENOMIC DNA]</scope>
    <source>
        <strain evidence="17">ZL_2023a</strain>
    </source>
</reference>
<evidence type="ECO:0000256" key="15">
    <source>
        <dbReference type="ARBA" id="ARBA00045937"/>
    </source>
</evidence>
<dbReference type="Pfam" id="PF05881">
    <property type="entry name" value="CNPase"/>
    <property type="match status" value="2"/>
</dbReference>
<dbReference type="AlphaFoldDB" id="A0AAW0YRC5"/>
<evidence type="ECO:0000256" key="14">
    <source>
        <dbReference type="ARBA" id="ARBA00023289"/>
    </source>
</evidence>
<dbReference type="InterPro" id="IPR047325">
    <property type="entry name" value="CNPase_cat"/>
</dbReference>
<keyword evidence="11" id="KW-0694">RNA-binding</keyword>
<dbReference type="EMBL" id="JARKIK010000004">
    <property type="protein sequence ID" value="KAK8752534.1"/>
    <property type="molecule type" value="Genomic_DNA"/>
</dbReference>
<sequence>MGKACSKIWNCCKKEVSSAAIQTSEHVSSIEHSSSSVAPLLNTQEVSDSLSIARTVTPCKATPASTREHHYHEDYLNYPILLDEKTIKYCQMSKVMVILKGLPGSGKSFIARRIQQLYPAAVMCSADSFFMHDGVYKFDRDKLKEAHKSCQQKALDAAQSSCNVIVIDNTNVQNWEAKYYLNLTKKYHYTPLILEPQTPWAMDPKELAERNSHGVPEAVIEQKVRSYEPVLPLYYWWFLNEVDSKKISMIARQWLERALQVQNFFQDFAETTKLSTLEEMLNYHSRNTQQGGYNVLHATASVTRRGKVQHDLEYIQNPAVRKSLGKCFDLLIVGYVVTPRTFGARLKLGTSELELWGMDDNEIELENTSLPSENHTADKCPAECLDNSRDNLEIDSDRKYNCAQEMNIGTSSHCDTVNILSSKLTSDRFYPTSGKGSRAHITLGCAPNIHAKATGFDLIKVVSLEQRIKESEKSEDSEVSNLKVQAYSISEGTLKTYGDGIWVIYPEKEMTVSSMFSAFY</sequence>